<accession>A0A158MB92</accession>
<name>A0A158MB92_9BORD</name>
<dbReference type="Pfam" id="PF07237">
    <property type="entry name" value="DUF1428"/>
    <property type="match status" value="1"/>
</dbReference>
<dbReference type="Proteomes" id="UP000026682">
    <property type="component" value="Unassembled WGS sequence"/>
</dbReference>
<sequence>MTEYVDGYVLAIPSDKLETYRTMAAHAAKVWLAHGALAYRECVGDALDPQHGMRDFRDVAEAGESDIVIFAWIVFSSKSERDRINAIVMNDPRLMEVCVEGVFDPRRMAYGGFQTLVQA</sequence>
<dbReference type="Gene3D" id="3.30.70.100">
    <property type="match status" value="1"/>
</dbReference>
<comment type="caution">
    <text evidence="1">The sequence shown here is derived from an EMBL/GenBank/DDBJ whole genome shotgun (WGS) entry which is preliminary data.</text>
</comment>
<protein>
    <submittedName>
        <fullName evidence="1">PF07237 family protein</fullName>
    </submittedName>
</protein>
<dbReference type="STRING" id="35814.BBB42_10890"/>
<dbReference type="EMBL" id="JFZZ01000001">
    <property type="protein sequence ID" value="KAL01102.1"/>
    <property type="molecule type" value="Genomic_DNA"/>
</dbReference>
<dbReference type="SUPFAM" id="SSF54909">
    <property type="entry name" value="Dimeric alpha+beta barrel"/>
    <property type="match status" value="1"/>
</dbReference>
<dbReference type="AlphaFoldDB" id="A0A158MB92"/>
<dbReference type="PIRSF" id="PIRSF007028">
    <property type="entry name" value="UCP007028"/>
    <property type="match status" value="1"/>
</dbReference>
<organism evidence="1 2">
    <name type="scientific">Bordetella holmesii CDC-H585-BH</name>
    <dbReference type="NCBI Taxonomy" id="1331206"/>
    <lineage>
        <taxon>Bacteria</taxon>
        <taxon>Pseudomonadati</taxon>
        <taxon>Pseudomonadota</taxon>
        <taxon>Betaproteobacteria</taxon>
        <taxon>Burkholderiales</taxon>
        <taxon>Alcaligenaceae</taxon>
        <taxon>Bordetella</taxon>
    </lineage>
</organism>
<proteinExistence type="predicted"/>
<evidence type="ECO:0000313" key="1">
    <source>
        <dbReference type="EMBL" id="KAL01102.1"/>
    </source>
</evidence>
<evidence type="ECO:0000313" key="2">
    <source>
        <dbReference type="Proteomes" id="UP000026682"/>
    </source>
</evidence>
<dbReference type="InterPro" id="IPR011008">
    <property type="entry name" value="Dimeric_a/b-barrel"/>
</dbReference>
<dbReference type="GeneID" id="93119663"/>
<dbReference type="RefSeq" id="WP_005014296.1">
    <property type="nucleotide sequence ID" value="NZ_JFZZ01000001.1"/>
</dbReference>
<gene>
    <name evidence="1" type="ORF">L497_1517</name>
</gene>
<reference evidence="1 2" key="1">
    <citation type="submission" date="2014-03" db="EMBL/GenBank/DDBJ databases">
        <title>Genome sequence of Bordetella holmseii.</title>
        <authorList>
            <person name="Harvill E."/>
            <person name="Goodfield L.L."/>
            <person name="Ivanov Y."/>
            <person name="Meyer J.A."/>
            <person name="Newth C."/>
            <person name="Cassiday P."/>
            <person name="Tondella M.L."/>
            <person name="Liao P."/>
            <person name="Zimmerman J."/>
            <person name="Meert K."/>
            <person name="Wessel D."/>
            <person name="Berger J."/>
            <person name="Dean J.M."/>
            <person name="Holubkov R."/>
            <person name="Burr J."/>
            <person name="Liu T."/>
            <person name="Brinkac L.M."/>
            <person name="Sanka R."/>
            <person name="Kim M."/>
            <person name="Losada L."/>
        </authorList>
    </citation>
    <scope>NUCLEOTIDE SEQUENCE [LARGE SCALE GENOMIC DNA]</scope>
    <source>
        <strain evidence="1 2">CDC-H585-BH</strain>
    </source>
</reference>
<dbReference type="PATRIC" id="fig|1331206.3.peg.10"/>
<dbReference type="InterPro" id="IPR009874">
    <property type="entry name" value="DUF1428"/>
</dbReference>